<feature type="non-terminal residue" evidence="1">
    <location>
        <position position="1"/>
    </location>
</feature>
<evidence type="ECO:0000313" key="1">
    <source>
        <dbReference type="EMBL" id="GAH23116.1"/>
    </source>
</evidence>
<evidence type="ECO:0008006" key="2">
    <source>
        <dbReference type="Google" id="ProtNLM"/>
    </source>
</evidence>
<protein>
    <recommendedName>
        <fullName evidence="2">DUF11 domain-containing protein</fullName>
    </recommendedName>
</protein>
<comment type="caution">
    <text evidence="1">The sequence shown here is derived from an EMBL/GenBank/DDBJ whole genome shotgun (WGS) entry which is preliminary data.</text>
</comment>
<organism evidence="1">
    <name type="scientific">marine sediment metagenome</name>
    <dbReference type="NCBI Taxonomy" id="412755"/>
    <lineage>
        <taxon>unclassified sequences</taxon>
        <taxon>metagenomes</taxon>
        <taxon>ecological metagenomes</taxon>
    </lineage>
</organism>
<name>X1DQ62_9ZZZZ</name>
<gene>
    <name evidence="1" type="ORF">S03H2_01998</name>
</gene>
<dbReference type="AlphaFoldDB" id="X1DQ62"/>
<sequence>TSKTSDPEIIQPGVPTDIEYTISITNLDDETHHIPEITDYLPPGFDYIGPVSGITTEEPQVTLETINDVERYSLLWQFSPAVSIASGEILTLTFWAEATKDVSGSYYNEVIVLPDVSVPHIFQPDDMDVTWDDFNTTYSWNTGAVIVPAYDTSSEAEGITIDANMSLILGGITITSWQVD</sequence>
<proteinExistence type="predicted"/>
<reference evidence="1" key="1">
    <citation type="journal article" date="2014" name="Front. Microbiol.">
        <title>High frequency of phylogenetically diverse reductive dehalogenase-homologous genes in deep subseafloor sedimentary metagenomes.</title>
        <authorList>
            <person name="Kawai M."/>
            <person name="Futagami T."/>
            <person name="Toyoda A."/>
            <person name="Takaki Y."/>
            <person name="Nishi S."/>
            <person name="Hori S."/>
            <person name="Arai W."/>
            <person name="Tsubouchi T."/>
            <person name="Morono Y."/>
            <person name="Uchiyama I."/>
            <person name="Ito T."/>
            <person name="Fujiyama A."/>
            <person name="Inagaki F."/>
            <person name="Takami H."/>
        </authorList>
    </citation>
    <scope>NUCLEOTIDE SEQUENCE</scope>
    <source>
        <strain evidence="1">Expedition CK06-06</strain>
    </source>
</reference>
<dbReference type="EMBL" id="BARU01000632">
    <property type="protein sequence ID" value="GAH23116.1"/>
    <property type="molecule type" value="Genomic_DNA"/>
</dbReference>
<accession>X1DQ62</accession>